<dbReference type="InterPro" id="IPR023753">
    <property type="entry name" value="FAD/NAD-binding_dom"/>
</dbReference>
<dbReference type="PRINTS" id="PR00411">
    <property type="entry name" value="PNDRDTASEI"/>
</dbReference>
<reference evidence="7 8" key="1">
    <citation type="journal article" date="2016" name="Nat. Commun.">
        <title>Thousands of microbial genomes shed light on interconnected biogeochemical processes in an aquifer system.</title>
        <authorList>
            <person name="Anantharaman K."/>
            <person name="Brown C.T."/>
            <person name="Hug L.A."/>
            <person name="Sharon I."/>
            <person name="Castelle C.J."/>
            <person name="Probst A.J."/>
            <person name="Thomas B.C."/>
            <person name="Singh A."/>
            <person name="Wilkins M.J."/>
            <person name="Karaoz U."/>
            <person name="Brodie E.L."/>
            <person name="Williams K.H."/>
            <person name="Hubbard S.S."/>
            <person name="Banfield J.F."/>
        </authorList>
    </citation>
    <scope>NUCLEOTIDE SEQUENCE [LARGE SCALE GENOMIC DNA]</scope>
</reference>
<dbReference type="SUPFAM" id="SSF51905">
    <property type="entry name" value="FAD/NAD(P)-binding domain"/>
    <property type="match status" value="1"/>
</dbReference>
<dbReference type="PANTHER" id="PTHR42913:SF3">
    <property type="entry name" value="64 KDA MITOCHONDRIAL NADH DEHYDROGENASE (EUROFUNG)"/>
    <property type="match status" value="1"/>
</dbReference>
<keyword evidence="3" id="KW-0285">Flavoprotein</keyword>
<comment type="caution">
    <text evidence="7">The sequence shown here is derived from an EMBL/GenBank/DDBJ whole genome shotgun (WGS) entry which is preliminary data.</text>
</comment>
<gene>
    <name evidence="7" type="ORF">A3A91_02025</name>
</gene>
<dbReference type="EMBL" id="MFUR01000011">
    <property type="protein sequence ID" value="OGI86760.1"/>
    <property type="molecule type" value="Genomic_DNA"/>
</dbReference>
<dbReference type="PROSITE" id="PS51257">
    <property type="entry name" value="PROKAR_LIPOPROTEIN"/>
    <property type="match status" value="1"/>
</dbReference>
<evidence type="ECO:0000313" key="7">
    <source>
        <dbReference type="EMBL" id="OGI86760.1"/>
    </source>
</evidence>
<proteinExistence type="inferred from homology"/>
<dbReference type="Gene3D" id="3.50.50.100">
    <property type="match status" value="1"/>
</dbReference>
<dbReference type="PRINTS" id="PR00368">
    <property type="entry name" value="FADPNR"/>
</dbReference>
<comment type="similarity">
    <text evidence="2">Belongs to the NADH dehydrogenase family.</text>
</comment>
<organism evidence="7 8">
    <name type="scientific">Candidatus Nomurabacteria bacterium RIFCSPLOWO2_01_FULL_36_16</name>
    <dbReference type="NCBI Taxonomy" id="1801767"/>
    <lineage>
        <taxon>Bacteria</taxon>
        <taxon>Candidatus Nomuraibacteriota</taxon>
    </lineage>
</organism>
<comment type="cofactor">
    <cofactor evidence="1">
        <name>FAD</name>
        <dbReference type="ChEBI" id="CHEBI:57692"/>
    </cofactor>
</comment>
<evidence type="ECO:0000256" key="4">
    <source>
        <dbReference type="ARBA" id="ARBA00022827"/>
    </source>
</evidence>
<dbReference type="Pfam" id="PF07992">
    <property type="entry name" value="Pyr_redox_2"/>
    <property type="match status" value="1"/>
</dbReference>
<keyword evidence="4" id="KW-0274">FAD</keyword>
<evidence type="ECO:0000259" key="6">
    <source>
        <dbReference type="Pfam" id="PF07992"/>
    </source>
</evidence>
<protein>
    <recommendedName>
        <fullName evidence="6">FAD/NAD(P)-binding domain-containing protein</fullName>
    </recommendedName>
</protein>
<dbReference type="Proteomes" id="UP000177001">
    <property type="component" value="Unassembled WGS sequence"/>
</dbReference>
<evidence type="ECO:0000313" key="8">
    <source>
        <dbReference type="Proteomes" id="UP000177001"/>
    </source>
</evidence>
<dbReference type="PANTHER" id="PTHR42913">
    <property type="entry name" value="APOPTOSIS-INDUCING FACTOR 1"/>
    <property type="match status" value="1"/>
</dbReference>
<sequence>MEKKIILIVGGGFGGVACALALAKDSRLYAKIMLVSDKPHLEYTPTLYQIVVGRSPLETCIPLSEIFSDGNVVCVADTIISVNLLEKKALGSSGSSYQFDYVVLALGSQTSYFNIPGLANFSLGFKSITEAVQLNRHILKLFNECKAPHGSADTKMHFVIVGAGASGVELAGELVCYTETLAKKYDIPKSLITIDLIEATSRILSSFLPTVALKVEKRLHGLGLNIFTNRPMQRAEVQELHLKGLTMKSDTIIWTAGTEPNELFAKIAGLTFDNKGRVIVDEYLRTRNFKHVFVVGDGAATPYSGMAQTAIREGTVAAKNIMNTLANSSLVIYEPKRPYYSLPVGPGWAATLIGPITVYGKIGWLLRKLANLRYFISILPFTKAIIVFRGGKILCKNCKICAPE</sequence>
<dbReference type="GO" id="GO:0003955">
    <property type="term" value="F:NAD(P)H dehydrogenase (quinone) activity"/>
    <property type="evidence" value="ECO:0007669"/>
    <property type="project" value="TreeGrafter"/>
</dbReference>
<keyword evidence="5" id="KW-0560">Oxidoreductase</keyword>
<evidence type="ECO:0000256" key="3">
    <source>
        <dbReference type="ARBA" id="ARBA00022630"/>
    </source>
</evidence>
<dbReference type="GO" id="GO:0019646">
    <property type="term" value="P:aerobic electron transport chain"/>
    <property type="evidence" value="ECO:0007669"/>
    <property type="project" value="TreeGrafter"/>
</dbReference>
<name>A0A1F6WY12_9BACT</name>
<feature type="domain" description="FAD/NAD(P)-binding" evidence="6">
    <location>
        <begin position="6"/>
        <end position="314"/>
    </location>
</feature>
<dbReference type="AlphaFoldDB" id="A0A1F6WY12"/>
<evidence type="ECO:0000256" key="1">
    <source>
        <dbReference type="ARBA" id="ARBA00001974"/>
    </source>
</evidence>
<dbReference type="InterPro" id="IPR051169">
    <property type="entry name" value="NADH-Q_oxidoreductase"/>
</dbReference>
<evidence type="ECO:0000256" key="5">
    <source>
        <dbReference type="ARBA" id="ARBA00023002"/>
    </source>
</evidence>
<evidence type="ECO:0000256" key="2">
    <source>
        <dbReference type="ARBA" id="ARBA00005272"/>
    </source>
</evidence>
<accession>A0A1F6WY12</accession>
<dbReference type="InterPro" id="IPR036188">
    <property type="entry name" value="FAD/NAD-bd_sf"/>
</dbReference>